<evidence type="ECO:0000313" key="2">
    <source>
        <dbReference type="EMBL" id="OJJ43243.1"/>
    </source>
</evidence>
<feature type="compositionally biased region" description="Polar residues" evidence="1">
    <location>
        <begin position="402"/>
        <end position="411"/>
    </location>
</feature>
<name>A0A1L9S7V3_9EURO</name>
<feature type="region of interest" description="Disordered" evidence="1">
    <location>
        <begin position="1"/>
        <end position="281"/>
    </location>
</feature>
<feature type="compositionally biased region" description="Polar residues" evidence="1">
    <location>
        <begin position="1"/>
        <end position="11"/>
    </location>
</feature>
<dbReference type="AlphaFoldDB" id="A0A1L9S7V3"/>
<sequence length="455" mass="47111">MMGRFSSQAAQNRPAGQHPFHENRFGYSSDGQAGVYTGVAPPYHSSGQSTPGVNTMNNASGAPQESVISASQGFAAKLSGNEPGSPFMPTLFQGQQQPQAVQSTTPSNLPPSSQAETDASESMPGVTGSTSPSQPEWRVGPKPHVPIETKPATTLSTAGYTMGTGAGIQSQQQQQQRPTTQGYSSQVPFQGLQSQPPLPQPWGVDAASSAQTHSPGPHHGTPDAGTQDLPSALPSSQQGFNVQHTMMKPGGVQEQSPVNTYVQGSYSQPSPPPSSQGMYATHPQYQAFSPSQLKSEGVYTGSNPLPATTTTATTGSYGIPSSIHPSHASLASQAWGISQQIGGAFSHNSGSMGGYANNSGTYPQMANSQMDAFTGNNTHPGALQHYQPYHPGPHSGGPALGNYNQWGQSTAPAPPRAAMSDPQFVSGPWASVTPPGGGGMRPPPHYSGAYGYGGR</sequence>
<protein>
    <submittedName>
        <fullName evidence="2">Uncharacterized protein</fullName>
    </submittedName>
</protein>
<proteinExistence type="predicted"/>
<organism evidence="2 3">
    <name type="scientific">Penicilliopsis zonata CBS 506.65</name>
    <dbReference type="NCBI Taxonomy" id="1073090"/>
    <lineage>
        <taxon>Eukaryota</taxon>
        <taxon>Fungi</taxon>
        <taxon>Dikarya</taxon>
        <taxon>Ascomycota</taxon>
        <taxon>Pezizomycotina</taxon>
        <taxon>Eurotiomycetes</taxon>
        <taxon>Eurotiomycetidae</taxon>
        <taxon>Eurotiales</taxon>
        <taxon>Aspergillaceae</taxon>
        <taxon>Penicilliopsis</taxon>
    </lineage>
</organism>
<feature type="compositionally biased region" description="Polar residues" evidence="1">
    <location>
        <begin position="92"/>
        <end position="117"/>
    </location>
</feature>
<feature type="compositionally biased region" description="Polar residues" evidence="1">
    <location>
        <begin position="233"/>
        <end position="244"/>
    </location>
</feature>
<feature type="compositionally biased region" description="Polar residues" evidence="1">
    <location>
        <begin position="177"/>
        <end position="187"/>
    </location>
</feature>
<gene>
    <name evidence="2" type="ORF">ASPZODRAFT_136450</name>
</gene>
<accession>A0A1L9S7V3</accession>
<reference evidence="3" key="1">
    <citation type="journal article" date="2017" name="Genome Biol.">
        <title>Comparative genomics reveals high biological diversity and specific adaptations in the industrially and medically important fungal genus Aspergillus.</title>
        <authorList>
            <person name="de Vries R.P."/>
            <person name="Riley R."/>
            <person name="Wiebenga A."/>
            <person name="Aguilar-Osorio G."/>
            <person name="Amillis S."/>
            <person name="Uchima C.A."/>
            <person name="Anderluh G."/>
            <person name="Asadollahi M."/>
            <person name="Askin M."/>
            <person name="Barry K."/>
            <person name="Battaglia E."/>
            <person name="Bayram O."/>
            <person name="Benocci T."/>
            <person name="Braus-Stromeyer S.A."/>
            <person name="Caldana C."/>
            <person name="Canovas D."/>
            <person name="Cerqueira G.C."/>
            <person name="Chen F."/>
            <person name="Chen W."/>
            <person name="Choi C."/>
            <person name="Clum A."/>
            <person name="Dos Santos R.A."/>
            <person name="Damasio A.R."/>
            <person name="Diallinas G."/>
            <person name="Emri T."/>
            <person name="Fekete E."/>
            <person name="Flipphi M."/>
            <person name="Freyberg S."/>
            <person name="Gallo A."/>
            <person name="Gournas C."/>
            <person name="Habgood R."/>
            <person name="Hainaut M."/>
            <person name="Harispe M.L."/>
            <person name="Henrissat B."/>
            <person name="Hilden K.S."/>
            <person name="Hope R."/>
            <person name="Hossain A."/>
            <person name="Karabika E."/>
            <person name="Karaffa L."/>
            <person name="Karanyi Z."/>
            <person name="Krasevec N."/>
            <person name="Kuo A."/>
            <person name="Kusch H."/>
            <person name="LaButti K."/>
            <person name="Lagendijk E.L."/>
            <person name="Lapidus A."/>
            <person name="Levasseur A."/>
            <person name="Lindquist E."/>
            <person name="Lipzen A."/>
            <person name="Logrieco A.F."/>
            <person name="MacCabe A."/>
            <person name="Maekelae M.R."/>
            <person name="Malavazi I."/>
            <person name="Melin P."/>
            <person name="Meyer V."/>
            <person name="Mielnichuk N."/>
            <person name="Miskei M."/>
            <person name="Molnar A.P."/>
            <person name="Mule G."/>
            <person name="Ngan C.Y."/>
            <person name="Orejas M."/>
            <person name="Orosz E."/>
            <person name="Ouedraogo J.P."/>
            <person name="Overkamp K.M."/>
            <person name="Park H.-S."/>
            <person name="Perrone G."/>
            <person name="Piumi F."/>
            <person name="Punt P.J."/>
            <person name="Ram A.F."/>
            <person name="Ramon A."/>
            <person name="Rauscher S."/>
            <person name="Record E."/>
            <person name="Riano-Pachon D.M."/>
            <person name="Robert V."/>
            <person name="Roehrig J."/>
            <person name="Ruller R."/>
            <person name="Salamov A."/>
            <person name="Salih N.S."/>
            <person name="Samson R.A."/>
            <person name="Sandor E."/>
            <person name="Sanguinetti M."/>
            <person name="Schuetze T."/>
            <person name="Sepcic K."/>
            <person name="Shelest E."/>
            <person name="Sherlock G."/>
            <person name="Sophianopoulou V."/>
            <person name="Squina F.M."/>
            <person name="Sun H."/>
            <person name="Susca A."/>
            <person name="Todd R.B."/>
            <person name="Tsang A."/>
            <person name="Unkles S.E."/>
            <person name="van de Wiele N."/>
            <person name="van Rossen-Uffink D."/>
            <person name="Oliveira J.V."/>
            <person name="Vesth T.C."/>
            <person name="Visser J."/>
            <person name="Yu J.-H."/>
            <person name="Zhou M."/>
            <person name="Andersen M.R."/>
            <person name="Archer D.B."/>
            <person name="Baker S.E."/>
            <person name="Benoit I."/>
            <person name="Brakhage A.A."/>
            <person name="Braus G.H."/>
            <person name="Fischer R."/>
            <person name="Frisvad J.C."/>
            <person name="Goldman G.H."/>
            <person name="Houbraken J."/>
            <person name="Oakley B."/>
            <person name="Pocsi I."/>
            <person name="Scazzocchio C."/>
            <person name="Seiboth B."/>
            <person name="vanKuyk P.A."/>
            <person name="Wortman J."/>
            <person name="Dyer P.S."/>
            <person name="Grigoriev I.V."/>
        </authorList>
    </citation>
    <scope>NUCLEOTIDE SEQUENCE [LARGE SCALE GENOMIC DNA]</scope>
    <source>
        <strain evidence="3">CBS 506.65</strain>
    </source>
</reference>
<evidence type="ECO:0000256" key="1">
    <source>
        <dbReference type="SAM" id="MobiDB-lite"/>
    </source>
</evidence>
<dbReference type="VEuPathDB" id="FungiDB:ASPZODRAFT_136450"/>
<feature type="region of interest" description="Disordered" evidence="1">
    <location>
        <begin position="391"/>
        <end position="455"/>
    </location>
</feature>
<dbReference type="GeneID" id="34610532"/>
<feature type="compositionally biased region" description="Polar residues" evidence="1">
    <location>
        <begin position="45"/>
        <end position="72"/>
    </location>
</feature>
<evidence type="ECO:0000313" key="3">
    <source>
        <dbReference type="Proteomes" id="UP000184188"/>
    </source>
</evidence>
<dbReference type="STRING" id="1073090.A0A1L9S7V3"/>
<dbReference type="RefSeq" id="XP_022577753.1">
    <property type="nucleotide sequence ID" value="XM_022724067.1"/>
</dbReference>
<keyword evidence="3" id="KW-1185">Reference proteome</keyword>
<dbReference type="OrthoDB" id="2367685at2759"/>
<dbReference type="EMBL" id="KV878353">
    <property type="protein sequence ID" value="OJJ43243.1"/>
    <property type="molecule type" value="Genomic_DNA"/>
</dbReference>
<dbReference type="Proteomes" id="UP000184188">
    <property type="component" value="Unassembled WGS sequence"/>
</dbReference>
<feature type="compositionally biased region" description="Polar residues" evidence="1">
    <location>
        <begin position="253"/>
        <end position="266"/>
    </location>
</feature>